<dbReference type="InterPro" id="IPR000209">
    <property type="entry name" value="Peptidase_S8/S53_dom"/>
</dbReference>
<gene>
    <name evidence="8" type="ORF">ACFPN5_23155</name>
</gene>
<evidence type="ECO:0000256" key="2">
    <source>
        <dbReference type="ARBA" id="ARBA00022670"/>
    </source>
</evidence>
<evidence type="ECO:0000256" key="5">
    <source>
        <dbReference type="PROSITE-ProRule" id="PRU01240"/>
    </source>
</evidence>
<dbReference type="PRINTS" id="PR00723">
    <property type="entry name" value="SUBTILISIN"/>
</dbReference>
<dbReference type="PROSITE" id="PS51318">
    <property type="entry name" value="TAT"/>
    <property type="match status" value="1"/>
</dbReference>
<feature type="active site" description="Charge relay system" evidence="5">
    <location>
        <position position="430"/>
    </location>
</feature>
<evidence type="ECO:0000313" key="8">
    <source>
        <dbReference type="EMBL" id="MFC5462716.1"/>
    </source>
</evidence>
<keyword evidence="4 5" id="KW-0720">Serine protease</keyword>
<evidence type="ECO:0000313" key="9">
    <source>
        <dbReference type="Proteomes" id="UP001596050"/>
    </source>
</evidence>
<sequence>MSTNRRRFTLVAALVMALGAQGPLANAAITGILPGTSGTSGTLASARIDSLFAEELNKQLGNVYYDVIVVFDKKESASRLATLVRKVKSYKVLPMARVLLTKDQIRQVAAWPETRFIEPSRTQRLFNAEGRALTRAEEVQKVLGLDGSGVTVAIIDTGADALHPDLGNVKKNYEAVGALGNDPSQVYVSLTPDGIDVETSIVERHTTLGTHWNTDEYGHGTHCIGTIAGTGVDSDGNLRGMAPKANIISYGASTGINLPFTLEAYDHVIASVRNGEADIRILSNSWGSSSYEPFNPNRSTNVASRLAFEAGILSIFAAGNDGPSPNTMNPYSNSPYGLGIGATNKAYGMTGFSSRGRPEGNHDRELALANLQLFLAASADEQAAWDHAARPLGIDRPAIVAPGENIVSAQNPVHPMTASGTNYGAASGTSMATPHVSGIAALVHQAQDKKGGARLAPLDVIRLLEVSANKTVMNGYDTFDAGAGFVDTRKAVDMVNAGTIPTAVTQDDLVRFNPGPMRVTGGTYAGAATLNSFQTNTGYGLHKVMVEPGAVKLFADASWALEANNLYITLYAPGVDPAAGVNFAAQSAGLTTVQKYRSVEVKFPQAGEWHVRVDGRVNLVSTDYSGKYEVTVPDNVPPTAELTVSATKVSSGQPVTINARVKDANGVGTVSEARVQVVTSAGKVLHSFDKSAFVQQGDALVFSKPVVLSGKGPWTVEVRAADDGEQQVVKQATIGRK</sequence>
<dbReference type="PANTHER" id="PTHR43399:SF4">
    <property type="entry name" value="CELL WALL-ASSOCIATED PROTEASE"/>
    <property type="match status" value="1"/>
</dbReference>
<feature type="signal peptide" evidence="6">
    <location>
        <begin position="1"/>
        <end position="27"/>
    </location>
</feature>
<reference evidence="9" key="1">
    <citation type="journal article" date="2019" name="Int. J. Syst. Evol. Microbiol.">
        <title>The Global Catalogue of Microorganisms (GCM) 10K type strain sequencing project: providing services to taxonomists for standard genome sequencing and annotation.</title>
        <authorList>
            <consortium name="The Broad Institute Genomics Platform"/>
            <consortium name="The Broad Institute Genome Sequencing Center for Infectious Disease"/>
            <person name="Wu L."/>
            <person name="Ma J."/>
        </authorList>
    </citation>
    <scope>NUCLEOTIDE SEQUENCE [LARGE SCALE GENOMIC DNA]</scope>
    <source>
        <strain evidence="9">KACC 12649</strain>
    </source>
</reference>
<dbReference type="InterPro" id="IPR036852">
    <property type="entry name" value="Peptidase_S8/S53_dom_sf"/>
</dbReference>
<dbReference type="EMBL" id="JBHSMU010000018">
    <property type="protein sequence ID" value="MFC5462716.1"/>
    <property type="molecule type" value="Genomic_DNA"/>
</dbReference>
<dbReference type="InterPro" id="IPR015500">
    <property type="entry name" value="Peptidase_S8_subtilisin-rel"/>
</dbReference>
<name>A0ABW0LBJ2_9BURK</name>
<dbReference type="RefSeq" id="WP_379786206.1">
    <property type="nucleotide sequence ID" value="NZ_JBHSMU010000018.1"/>
</dbReference>
<proteinExistence type="inferred from homology"/>
<evidence type="ECO:0000256" key="4">
    <source>
        <dbReference type="ARBA" id="ARBA00022825"/>
    </source>
</evidence>
<dbReference type="Proteomes" id="UP001596050">
    <property type="component" value="Unassembled WGS sequence"/>
</dbReference>
<dbReference type="InterPro" id="IPR051048">
    <property type="entry name" value="Peptidase_S8/S53_subtilisin"/>
</dbReference>
<dbReference type="PROSITE" id="PS51892">
    <property type="entry name" value="SUBTILASE"/>
    <property type="match status" value="1"/>
</dbReference>
<protein>
    <submittedName>
        <fullName evidence="8">S8 family serine peptidase</fullName>
    </submittedName>
</protein>
<dbReference type="Gene3D" id="3.40.50.200">
    <property type="entry name" value="Peptidase S8/S53 domain"/>
    <property type="match status" value="1"/>
</dbReference>
<accession>A0ABW0LBJ2</accession>
<evidence type="ECO:0000259" key="7">
    <source>
        <dbReference type="Pfam" id="PF00082"/>
    </source>
</evidence>
<evidence type="ECO:0000256" key="6">
    <source>
        <dbReference type="SAM" id="SignalP"/>
    </source>
</evidence>
<feature type="active site" description="Charge relay system" evidence="5">
    <location>
        <position position="219"/>
    </location>
</feature>
<evidence type="ECO:0000256" key="1">
    <source>
        <dbReference type="ARBA" id="ARBA00011073"/>
    </source>
</evidence>
<dbReference type="PROSITE" id="PS00138">
    <property type="entry name" value="SUBTILASE_SER"/>
    <property type="match status" value="1"/>
</dbReference>
<comment type="caution">
    <text evidence="8">The sequence shown here is derived from an EMBL/GenBank/DDBJ whole genome shotgun (WGS) entry which is preliminary data.</text>
</comment>
<evidence type="ECO:0000256" key="3">
    <source>
        <dbReference type="ARBA" id="ARBA00022801"/>
    </source>
</evidence>
<keyword evidence="6" id="KW-0732">Signal</keyword>
<feature type="chain" id="PRO_5047107406" evidence="6">
    <location>
        <begin position="28"/>
        <end position="737"/>
    </location>
</feature>
<dbReference type="InterPro" id="IPR023828">
    <property type="entry name" value="Peptidase_S8_Ser-AS"/>
</dbReference>
<feature type="active site" description="Charge relay system" evidence="5">
    <location>
        <position position="156"/>
    </location>
</feature>
<dbReference type="PANTHER" id="PTHR43399">
    <property type="entry name" value="SUBTILISIN-RELATED"/>
    <property type="match status" value="1"/>
</dbReference>
<comment type="similarity">
    <text evidence="1 5">Belongs to the peptidase S8 family.</text>
</comment>
<keyword evidence="3 5" id="KW-0378">Hydrolase</keyword>
<dbReference type="Pfam" id="PF00082">
    <property type="entry name" value="Peptidase_S8"/>
    <property type="match status" value="1"/>
</dbReference>
<dbReference type="InterPro" id="IPR006311">
    <property type="entry name" value="TAT_signal"/>
</dbReference>
<feature type="domain" description="Peptidase S8/S53" evidence="7">
    <location>
        <begin position="147"/>
        <end position="475"/>
    </location>
</feature>
<organism evidence="8 9">
    <name type="scientific">Massilia niabensis</name>
    <dbReference type="NCBI Taxonomy" id="544910"/>
    <lineage>
        <taxon>Bacteria</taxon>
        <taxon>Pseudomonadati</taxon>
        <taxon>Pseudomonadota</taxon>
        <taxon>Betaproteobacteria</taxon>
        <taxon>Burkholderiales</taxon>
        <taxon>Oxalobacteraceae</taxon>
        <taxon>Telluria group</taxon>
        <taxon>Massilia</taxon>
    </lineage>
</organism>
<keyword evidence="9" id="KW-1185">Reference proteome</keyword>
<keyword evidence="2 5" id="KW-0645">Protease</keyword>
<dbReference type="SUPFAM" id="SSF52743">
    <property type="entry name" value="Subtilisin-like"/>
    <property type="match status" value="1"/>
</dbReference>